<dbReference type="InterPro" id="IPR001977">
    <property type="entry name" value="Depp_CoAkinase"/>
</dbReference>
<reference evidence="7 8" key="1">
    <citation type="journal article" date="2008" name="Genome Res.">
        <title>Genome sequence of the beta-rhizobium Cupriavidus taiwanensis and comparative genomics of rhizobia.</title>
        <authorList>
            <person name="Amadou C."/>
            <person name="Pascal G."/>
            <person name="Mangenot S."/>
            <person name="Glew M."/>
            <person name="Bontemps C."/>
            <person name="Capela D."/>
            <person name="Carrere S."/>
            <person name="Cruveiller S."/>
            <person name="Dossat C."/>
            <person name="Lajus A."/>
            <person name="Marchetti M."/>
            <person name="Poinsot V."/>
            <person name="Rouy Z."/>
            <person name="Servin B."/>
            <person name="Saad M."/>
            <person name="Schenowitz C."/>
            <person name="Barbe V."/>
            <person name="Batut J."/>
            <person name="Medigue C."/>
            <person name="Masson-Boivin C."/>
        </authorList>
    </citation>
    <scope>NUCLEOTIDE SEQUENCE [LARGE SCALE GENOMIC DNA]</scope>
    <source>
        <strain evidence="8">DSM 17343 / BCRC 17206 / CCUG 44338 / CIP 107171 / LMG 19424 / R1</strain>
    </source>
</reference>
<dbReference type="PROSITE" id="PS51219">
    <property type="entry name" value="DPCK"/>
    <property type="match status" value="1"/>
</dbReference>
<dbReference type="Pfam" id="PF01121">
    <property type="entry name" value="CoaE"/>
    <property type="match status" value="1"/>
</dbReference>
<dbReference type="SUPFAM" id="SSF52540">
    <property type="entry name" value="P-loop containing nucleoside triphosphate hydrolases"/>
    <property type="match status" value="1"/>
</dbReference>
<evidence type="ECO:0000256" key="6">
    <source>
        <dbReference type="NCBIfam" id="TIGR00152"/>
    </source>
</evidence>
<keyword evidence="3 5" id="KW-0067">ATP-binding</keyword>
<dbReference type="PANTHER" id="PTHR10695">
    <property type="entry name" value="DEPHOSPHO-COA KINASE-RELATED"/>
    <property type="match status" value="1"/>
</dbReference>
<comment type="catalytic activity">
    <reaction evidence="5">
        <text>3'-dephospho-CoA + ATP = ADP + CoA + H(+)</text>
        <dbReference type="Rhea" id="RHEA:18245"/>
        <dbReference type="ChEBI" id="CHEBI:15378"/>
        <dbReference type="ChEBI" id="CHEBI:30616"/>
        <dbReference type="ChEBI" id="CHEBI:57287"/>
        <dbReference type="ChEBI" id="CHEBI:57328"/>
        <dbReference type="ChEBI" id="CHEBI:456216"/>
        <dbReference type="EC" id="2.7.1.24"/>
    </reaction>
</comment>
<evidence type="ECO:0000256" key="3">
    <source>
        <dbReference type="ARBA" id="ARBA00022840"/>
    </source>
</evidence>
<evidence type="ECO:0000313" key="7">
    <source>
        <dbReference type="EMBL" id="CAQ70643.1"/>
    </source>
</evidence>
<comment type="subcellular location">
    <subcellularLocation>
        <location evidence="5">Cytoplasm</location>
    </subcellularLocation>
</comment>
<name>B3R8A7_CUPTR</name>
<dbReference type="HAMAP" id="MF_00376">
    <property type="entry name" value="Dephospho_CoA_kinase"/>
    <property type="match status" value="1"/>
</dbReference>
<dbReference type="InterPro" id="IPR027417">
    <property type="entry name" value="P-loop_NTPase"/>
</dbReference>
<dbReference type="GO" id="GO:0015937">
    <property type="term" value="P:coenzyme A biosynthetic process"/>
    <property type="evidence" value="ECO:0007669"/>
    <property type="project" value="UniProtKB-UniRule"/>
</dbReference>
<proteinExistence type="inferred from homology"/>
<dbReference type="GO" id="GO:0004140">
    <property type="term" value="F:dephospho-CoA kinase activity"/>
    <property type="evidence" value="ECO:0007669"/>
    <property type="project" value="UniProtKB-UniRule"/>
</dbReference>
<feature type="binding site" evidence="5">
    <location>
        <begin position="21"/>
        <end position="26"/>
    </location>
    <ligand>
        <name>ATP</name>
        <dbReference type="ChEBI" id="CHEBI:30616"/>
    </ligand>
</feature>
<dbReference type="GO" id="GO:0005524">
    <property type="term" value="F:ATP binding"/>
    <property type="evidence" value="ECO:0007669"/>
    <property type="project" value="UniProtKB-UniRule"/>
</dbReference>
<keyword evidence="4 5" id="KW-0173">Coenzyme A biosynthesis</keyword>
<protein>
    <recommendedName>
        <fullName evidence="5 6">Dephospho-CoA kinase</fullName>
        <ecNumber evidence="5 6">2.7.1.24</ecNumber>
    </recommendedName>
    <alternativeName>
        <fullName evidence="5">Dephosphocoenzyme A kinase</fullName>
    </alternativeName>
</protein>
<dbReference type="AlphaFoldDB" id="B3R8A7"/>
<organism evidence="7 8">
    <name type="scientific">Cupriavidus taiwanensis (strain DSM 17343 / BCRC 17206 / CCUG 44338 / CIP 107171 / LMG 19424 / R1)</name>
    <name type="common">Ralstonia taiwanensis (strain LMG 19424)</name>
    <dbReference type="NCBI Taxonomy" id="977880"/>
    <lineage>
        <taxon>Bacteria</taxon>
        <taxon>Pseudomonadati</taxon>
        <taxon>Pseudomonadota</taxon>
        <taxon>Betaproteobacteria</taxon>
        <taxon>Burkholderiales</taxon>
        <taxon>Burkholderiaceae</taxon>
        <taxon>Cupriavidus</taxon>
    </lineage>
</organism>
<dbReference type="CDD" id="cd02022">
    <property type="entry name" value="DPCK"/>
    <property type="match status" value="1"/>
</dbReference>
<evidence type="ECO:0000256" key="2">
    <source>
        <dbReference type="ARBA" id="ARBA00022741"/>
    </source>
</evidence>
<dbReference type="NCBIfam" id="TIGR00152">
    <property type="entry name" value="dephospho-CoA kinase"/>
    <property type="match status" value="1"/>
</dbReference>
<dbReference type="Gene3D" id="3.40.50.300">
    <property type="entry name" value="P-loop containing nucleotide triphosphate hydrolases"/>
    <property type="match status" value="1"/>
</dbReference>
<keyword evidence="8" id="KW-1185">Reference proteome</keyword>
<comment type="similarity">
    <text evidence="1 5">Belongs to the CoaE family.</text>
</comment>
<dbReference type="eggNOG" id="COG0237">
    <property type="taxonomic scope" value="Bacteria"/>
</dbReference>
<evidence type="ECO:0000256" key="5">
    <source>
        <dbReference type="HAMAP-Rule" id="MF_00376"/>
    </source>
</evidence>
<evidence type="ECO:0000256" key="4">
    <source>
        <dbReference type="ARBA" id="ARBA00022993"/>
    </source>
</evidence>
<comment type="pathway">
    <text evidence="5">Cofactor biosynthesis; coenzyme A biosynthesis; CoA from (R)-pantothenate: step 5/5.</text>
</comment>
<dbReference type="EMBL" id="CU633749">
    <property type="protein sequence ID" value="CAQ70643.1"/>
    <property type="molecule type" value="Genomic_DNA"/>
</dbReference>
<dbReference type="HOGENOM" id="CLU_057180_1_2_4"/>
<dbReference type="PANTHER" id="PTHR10695:SF46">
    <property type="entry name" value="BIFUNCTIONAL COENZYME A SYNTHASE-RELATED"/>
    <property type="match status" value="1"/>
</dbReference>
<dbReference type="UniPathway" id="UPA00241">
    <property type="reaction ID" value="UER00356"/>
</dbReference>
<evidence type="ECO:0000256" key="1">
    <source>
        <dbReference type="ARBA" id="ARBA00009018"/>
    </source>
</evidence>
<accession>B3R8A7</accession>
<gene>
    <name evidence="5 7" type="primary">coaE</name>
    <name evidence="7" type="ordered locus">RALTA_A2713</name>
</gene>
<keyword evidence="5" id="KW-0963">Cytoplasm</keyword>
<keyword evidence="2 5" id="KW-0547">Nucleotide-binding</keyword>
<dbReference type="Proteomes" id="UP000001692">
    <property type="component" value="Chromosome 1"/>
</dbReference>
<dbReference type="GO" id="GO:0005737">
    <property type="term" value="C:cytoplasm"/>
    <property type="evidence" value="ECO:0007669"/>
    <property type="project" value="UniProtKB-SubCell"/>
</dbReference>
<dbReference type="KEGG" id="cti:RALTA_A2713"/>
<keyword evidence="5 7" id="KW-0808">Transferase</keyword>
<sequence>MRQRRLTELHMLEIGLTGGIGSGKTRVADMFAARGAAIIDTDLLAHEITAPGGRAIPALVEAFGPACLRPDGAMDRDAMRALVFADPAAKARLEAITHPLIRALTTERAQSIRAAGAHPYLIYVVPLLVESGSWRERVGRVLVVDCTEATQVARVMSRNGFSREQVLAIMARQATRAARLACADDVIDNDGPVQALVAQVDRLDRYYRELSAAGTVHP</sequence>
<keyword evidence="5 7" id="KW-0418">Kinase</keyword>
<dbReference type="EC" id="2.7.1.24" evidence="5 6"/>
<evidence type="ECO:0000313" key="8">
    <source>
        <dbReference type="Proteomes" id="UP000001692"/>
    </source>
</evidence>
<comment type="function">
    <text evidence="5">Catalyzes the phosphorylation of the 3'-hydroxyl group of dephosphocoenzyme A to form coenzyme A.</text>
</comment>